<proteinExistence type="predicted"/>
<feature type="compositionally biased region" description="Low complexity" evidence="4">
    <location>
        <begin position="289"/>
        <end position="303"/>
    </location>
</feature>
<dbReference type="EMBL" id="QXGC01004129">
    <property type="protein sequence ID" value="KAE9171032.1"/>
    <property type="molecule type" value="Genomic_DNA"/>
</dbReference>
<dbReference type="InterPro" id="IPR002350">
    <property type="entry name" value="Kazal_dom"/>
</dbReference>
<dbReference type="EMBL" id="QXFZ01003921">
    <property type="protein sequence ID" value="KAE9066472.1"/>
    <property type="molecule type" value="Genomic_DNA"/>
</dbReference>
<dbReference type="PANTHER" id="PTHR10913:SF45">
    <property type="entry name" value="FOLLISTATIN, ISOFORM A-RELATED"/>
    <property type="match status" value="1"/>
</dbReference>
<evidence type="ECO:0000313" key="17">
    <source>
        <dbReference type="Proteomes" id="UP000429523"/>
    </source>
</evidence>
<dbReference type="GO" id="GO:0005576">
    <property type="term" value="C:extracellular region"/>
    <property type="evidence" value="ECO:0007669"/>
    <property type="project" value="TreeGrafter"/>
</dbReference>
<dbReference type="EMBL" id="QXGE01003973">
    <property type="protein sequence ID" value="KAE9272479.1"/>
    <property type="molecule type" value="Genomic_DNA"/>
</dbReference>
<dbReference type="Proteomes" id="UP000433483">
    <property type="component" value="Unassembled WGS sequence"/>
</dbReference>
<protein>
    <recommendedName>
        <fullName evidence="6">Kazal-like domain-containing protein</fullName>
    </recommendedName>
</protein>
<dbReference type="EMBL" id="QXFX01004119">
    <property type="protein sequence ID" value="KAE9065399.1"/>
    <property type="molecule type" value="Genomic_DNA"/>
</dbReference>
<evidence type="ECO:0000313" key="24">
    <source>
        <dbReference type="Proteomes" id="UP000476176"/>
    </source>
</evidence>
<dbReference type="Proteomes" id="UP000488956">
    <property type="component" value="Unassembled WGS sequence"/>
</dbReference>
<dbReference type="OrthoDB" id="126772at2759"/>
<feature type="region of interest" description="Disordered" evidence="4">
    <location>
        <begin position="156"/>
        <end position="214"/>
    </location>
</feature>
<dbReference type="Proteomes" id="UP000441208">
    <property type="component" value="Unassembled WGS sequence"/>
</dbReference>
<dbReference type="Proteomes" id="UP000429523">
    <property type="component" value="Unassembled WGS sequence"/>
</dbReference>
<evidence type="ECO:0000313" key="13">
    <source>
        <dbReference type="EMBL" id="KAE9171032.1"/>
    </source>
</evidence>
<evidence type="ECO:0000313" key="23">
    <source>
        <dbReference type="Proteomes" id="UP000460718"/>
    </source>
</evidence>
<evidence type="ECO:0000313" key="12">
    <source>
        <dbReference type="EMBL" id="KAE9168560.1"/>
    </source>
</evidence>
<evidence type="ECO:0000313" key="8">
    <source>
        <dbReference type="EMBL" id="KAE8967608.1"/>
    </source>
</evidence>
<dbReference type="Gene3D" id="3.30.60.30">
    <property type="match status" value="3"/>
</dbReference>
<evidence type="ECO:0000256" key="3">
    <source>
        <dbReference type="ARBA" id="ARBA00023157"/>
    </source>
</evidence>
<feature type="region of interest" description="Disordered" evidence="4">
    <location>
        <begin position="279"/>
        <end position="303"/>
    </location>
</feature>
<keyword evidence="18" id="KW-1185">Reference proteome</keyword>
<feature type="chain" id="PRO_5036379312" description="Kazal-like domain-containing protein" evidence="5">
    <location>
        <begin position="20"/>
        <end position="303"/>
    </location>
</feature>
<dbReference type="Proteomes" id="UP000460718">
    <property type="component" value="Unassembled WGS sequence"/>
</dbReference>
<gene>
    <name evidence="15" type="ORF">PF001_g27926</name>
    <name evidence="14" type="ORF">PF002_g29128</name>
    <name evidence="13" type="ORF">PF004_g27684</name>
    <name evidence="12" type="ORF">PF005_g28322</name>
    <name evidence="11" type="ORF">PF006_g28138</name>
    <name evidence="10" type="ORF">PF007_g28453</name>
    <name evidence="16" type="ORF">PF008_g27980</name>
    <name evidence="7" type="ORF">PF009_g29025</name>
    <name evidence="9" type="ORF">PF010_g28214</name>
    <name evidence="8" type="ORF">PF011_g27493</name>
</gene>
<dbReference type="Proteomes" id="UP000476176">
    <property type="component" value="Unassembled WGS sequence"/>
</dbReference>
<dbReference type="EMBL" id="QXFW01004021">
    <property type="protein sequence ID" value="KAE8967608.1"/>
    <property type="molecule type" value="Genomic_DNA"/>
</dbReference>
<dbReference type="PANTHER" id="PTHR10913">
    <property type="entry name" value="FOLLISTATIN-RELATED"/>
    <property type="match status" value="1"/>
</dbReference>
<dbReference type="CDD" id="cd00104">
    <property type="entry name" value="KAZAL_FS"/>
    <property type="match status" value="3"/>
</dbReference>
<evidence type="ECO:0000256" key="5">
    <source>
        <dbReference type="SAM" id="SignalP"/>
    </source>
</evidence>
<sequence length="303" mass="30546">MKTATGIVLAAIALTSVRAGKPLTSIRSEPASDSMSASASADSSDFSWDGSGSEEASGAGCDQICPTDYEPVCGSDGVTYTNDCAFGIAHCRTPELNMTAAGECAGGSSIKGSKAGSAATACPDTCVDVYDPVSDESGKTYSNECYMRMAKCKNTEDDSGSDDSDKTSNASKVSKGTKSRTKAEKTTKSTKSTKSSKSTKTSSTSASVSGSLYEDGSNGVIGSDSSASSANCAGACPDIYSPVCGSDGVTYSSACQLELAGCKNPKLKLVEASEDVCAGSEASTSKQQTVSKNASKSTKTSAA</sequence>
<evidence type="ECO:0000313" key="26">
    <source>
        <dbReference type="Proteomes" id="UP000488956"/>
    </source>
</evidence>
<dbReference type="SUPFAM" id="SSF100895">
    <property type="entry name" value="Kazal-type serine protease inhibitors"/>
    <property type="match status" value="3"/>
</dbReference>
<name>A0A6A3DK99_9STRA</name>
<feature type="compositionally biased region" description="Low complexity" evidence="4">
    <location>
        <begin position="31"/>
        <end position="54"/>
    </location>
</feature>
<dbReference type="PROSITE" id="PS51465">
    <property type="entry name" value="KAZAL_2"/>
    <property type="match status" value="3"/>
</dbReference>
<evidence type="ECO:0000313" key="10">
    <source>
        <dbReference type="EMBL" id="KAE9066472.1"/>
    </source>
</evidence>
<feature type="region of interest" description="Disordered" evidence="4">
    <location>
        <begin position="25"/>
        <end position="54"/>
    </location>
</feature>
<comment type="caution">
    <text evidence="7">The sequence shown here is derived from an EMBL/GenBank/DDBJ whole genome shotgun (WGS) entry which is preliminary data.</text>
</comment>
<reference evidence="17 18" key="1">
    <citation type="submission" date="2018-08" db="EMBL/GenBank/DDBJ databases">
        <title>Genomic investigation of the strawberry pathogen Phytophthora fragariae indicates pathogenicity is determined by transcriptional variation in three key races.</title>
        <authorList>
            <person name="Adams T.M."/>
            <person name="Armitage A.D."/>
            <person name="Sobczyk M.K."/>
            <person name="Bates H.J."/>
            <person name="Dunwell J.M."/>
            <person name="Nellist C.F."/>
            <person name="Harrison R.J."/>
        </authorList>
    </citation>
    <scope>NUCLEOTIDE SEQUENCE [LARGE SCALE GENOMIC DNA]</scope>
    <source>
        <strain evidence="15 19">A4</strain>
        <strain evidence="14 20">BC-1</strain>
        <strain evidence="13 24">BC-23</strain>
        <strain evidence="12 18">NOV-27</strain>
        <strain evidence="11 21">NOV-5</strain>
        <strain evidence="10 22">NOV-71</strain>
        <strain evidence="16 25">NOV-77</strain>
        <strain evidence="7 17">NOV-9</strain>
        <strain evidence="9 26">ONT-3</strain>
        <strain evidence="8 23">SCRP245</strain>
    </source>
</reference>
<dbReference type="EMBL" id="QXGB01003872">
    <property type="protein sequence ID" value="KAE9168560.1"/>
    <property type="molecule type" value="Genomic_DNA"/>
</dbReference>
<evidence type="ECO:0000256" key="2">
    <source>
        <dbReference type="ARBA" id="ARBA00022900"/>
    </source>
</evidence>
<dbReference type="SMART" id="SM00280">
    <property type="entry name" value="KAZAL"/>
    <property type="match status" value="3"/>
</dbReference>
<evidence type="ECO:0000259" key="6">
    <source>
        <dbReference type="PROSITE" id="PS51465"/>
    </source>
</evidence>
<evidence type="ECO:0000313" key="14">
    <source>
        <dbReference type="EMBL" id="KAE9174165.1"/>
    </source>
</evidence>
<dbReference type="InterPro" id="IPR036058">
    <property type="entry name" value="Kazal_dom_sf"/>
</dbReference>
<dbReference type="Pfam" id="PF00050">
    <property type="entry name" value="Kazal_1"/>
    <property type="match status" value="1"/>
</dbReference>
<evidence type="ECO:0000313" key="25">
    <source>
        <dbReference type="Proteomes" id="UP000486351"/>
    </source>
</evidence>
<evidence type="ECO:0000313" key="22">
    <source>
        <dbReference type="Proteomes" id="UP000441208"/>
    </source>
</evidence>
<evidence type="ECO:0000313" key="11">
    <source>
        <dbReference type="EMBL" id="KAE9076415.1"/>
    </source>
</evidence>
<dbReference type="Proteomes" id="UP000440732">
    <property type="component" value="Unassembled WGS sequence"/>
</dbReference>
<evidence type="ECO:0000313" key="15">
    <source>
        <dbReference type="EMBL" id="KAE9272479.1"/>
    </source>
</evidence>
<dbReference type="Pfam" id="PF07648">
    <property type="entry name" value="Kazal_2"/>
    <property type="match status" value="2"/>
</dbReference>
<evidence type="ECO:0000313" key="21">
    <source>
        <dbReference type="Proteomes" id="UP000440732"/>
    </source>
</evidence>
<dbReference type="Proteomes" id="UP000437068">
    <property type="component" value="Unassembled WGS sequence"/>
</dbReference>
<feature type="signal peptide" evidence="5">
    <location>
        <begin position="1"/>
        <end position="19"/>
    </location>
</feature>
<keyword evidence="2" id="KW-0722">Serine protease inhibitor</keyword>
<evidence type="ECO:0000313" key="7">
    <source>
        <dbReference type="EMBL" id="KAE8920686.1"/>
    </source>
</evidence>
<keyword evidence="5" id="KW-0732">Signal</keyword>
<dbReference type="Proteomes" id="UP000486351">
    <property type="component" value="Unassembled WGS sequence"/>
</dbReference>
<dbReference type="EMBL" id="QXGD01003841">
    <property type="protein sequence ID" value="KAE9174165.1"/>
    <property type="molecule type" value="Genomic_DNA"/>
</dbReference>
<dbReference type="AlphaFoldDB" id="A0A6A3DK99"/>
<evidence type="ECO:0000256" key="1">
    <source>
        <dbReference type="ARBA" id="ARBA00022690"/>
    </source>
</evidence>
<evidence type="ECO:0000256" key="4">
    <source>
        <dbReference type="SAM" id="MobiDB-lite"/>
    </source>
</evidence>
<organism evidence="7 17">
    <name type="scientific">Phytophthora fragariae</name>
    <dbReference type="NCBI Taxonomy" id="53985"/>
    <lineage>
        <taxon>Eukaryota</taxon>
        <taxon>Sar</taxon>
        <taxon>Stramenopiles</taxon>
        <taxon>Oomycota</taxon>
        <taxon>Peronosporomycetes</taxon>
        <taxon>Peronosporales</taxon>
        <taxon>Peronosporaceae</taxon>
        <taxon>Phytophthora</taxon>
    </lineage>
</organism>
<evidence type="ECO:0000313" key="16">
    <source>
        <dbReference type="EMBL" id="KAE9281078.1"/>
    </source>
</evidence>
<keyword evidence="1" id="KW-0646">Protease inhibitor</keyword>
<evidence type="ECO:0000313" key="20">
    <source>
        <dbReference type="Proteomes" id="UP000440367"/>
    </source>
</evidence>
<feature type="compositionally biased region" description="Low complexity" evidence="4">
    <location>
        <begin position="189"/>
        <end position="214"/>
    </location>
</feature>
<evidence type="ECO:0000313" key="18">
    <source>
        <dbReference type="Proteomes" id="UP000433483"/>
    </source>
</evidence>
<accession>A0A6A3DK99</accession>
<evidence type="ECO:0000313" key="19">
    <source>
        <dbReference type="Proteomes" id="UP000437068"/>
    </source>
</evidence>
<evidence type="ECO:0000313" key="9">
    <source>
        <dbReference type="EMBL" id="KAE9065399.1"/>
    </source>
</evidence>
<keyword evidence="3" id="KW-1015">Disulfide bond</keyword>
<feature type="domain" description="Kazal-like" evidence="6">
    <location>
        <begin position="55"/>
        <end position="106"/>
    </location>
</feature>
<dbReference type="EMBL" id="QXGA01004086">
    <property type="protein sequence ID" value="KAE9076415.1"/>
    <property type="molecule type" value="Genomic_DNA"/>
</dbReference>
<feature type="domain" description="Kazal-like" evidence="6">
    <location>
        <begin position="116"/>
        <end position="164"/>
    </location>
</feature>
<dbReference type="Proteomes" id="UP000440367">
    <property type="component" value="Unassembled WGS sequence"/>
</dbReference>
<feature type="domain" description="Kazal-like" evidence="6">
    <location>
        <begin position="226"/>
        <end position="279"/>
    </location>
</feature>
<dbReference type="InterPro" id="IPR050653">
    <property type="entry name" value="Prot_Inhib_GrowthFact_Antg"/>
</dbReference>
<dbReference type="EMBL" id="QXFY01003918">
    <property type="protein sequence ID" value="KAE9281078.1"/>
    <property type="molecule type" value="Genomic_DNA"/>
</dbReference>
<dbReference type="EMBL" id="QXGF01003875">
    <property type="protein sequence ID" value="KAE8920686.1"/>
    <property type="molecule type" value="Genomic_DNA"/>
</dbReference>